<organism evidence="2 3">
    <name type="scientific">Luteimonas gilva</name>
    <dbReference type="NCBI Taxonomy" id="2572684"/>
    <lineage>
        <taxon>Bacteria</taxon>
        <taxon>Pseudomonadati</taxon>
        <taxon>Pseudomonadota</taxon>
        <taxon>Gammaproteobacteria</taxon>
        <taxon>Lysobacterales</taxon>
        <taxon>Lysobacteraceae</taxon>
        <taxon>Luteimonas</taxon>
    </lineage>
</organism>
<dbReference type="EMBL" id="SZUA01000001">
    <property type="protein sequence ID" value="TKR33677.1"/>
    <property type="molecule type" value="Genomic_DNA"/>
</dbReference>
<sequence>MSAKKNKPSAFAAIGLLVVGAALSLSAYAYTCQQQCHTQYVNCIESGTLPLYKCQQIYNTCLHQCGGSVR</sequence>
<reference evidence="2 3" key="1">
    <citation type="submission" date="2019-04" db="EMBL/GenBank/DDBJ databases">
        <title>Reference strain of H23.</title>
        <authorList>
            <person name="Luo X."/>
        </authorList>
    </citation>
    <scope>NUCLEOTIDE SEQUENCE [LARGE SCALE GENOMIC DNA]</scope>
    <source>
        <strain evidence="2 3">H23</strain>
    </source>
</reference>
<gene>
    <name evidence="2" type="ORF">FCE95_05165</name>
</gene>
<evidence type="ECO:0000313" key="3">
    <source>
        <dbReference type="Proteomes" id="UP000308707"/>
    </source>
</evidence>
<feature type="signal peptide" evidence="1">
    <location>
        <begin position="1"/>
        <end position="29"/>
    </location>
</feature>
<dbReference type="Proteomes" id="UP000308707">
    <property type="component" value="Unassembled WGS sequence"/>
</dbReference>
<keyword evidence="3" id="KW-1185">Reference proteome</keyword>
<evidence type="ECO:0008006" key="4">
    <source>
        <dbReference type="Google" id="ProtNLM"/>
    </source>
</evidence>
<keyword evidence="1" id="KW-0732">Signal</keyword>
<evidence type="ECO:0000313" key="2">
    <source>
        <dbReference type="EMBL" id="TKR33677.1"/>
    </source>
</evidence>
<comment type="caution">
    <text evidence="2">The sequence shown here is derived from an EMBL/GenBank/DDBJ whole genome shotgun (WGS) entry which is preliminary data.</text>
</comment>
<dbReference type="RefSeq" id="WP_137265883.1">
    <property type="nucleotide sequence ID" value="NZ_SZUA01000001.1"/>
</dbReference>
<proteinExistence type="predicted"/>
<evidence type="ECO:0000256" key="1">
    <source>
        <dbReference type="SAM" id="SignalP"/>
    </source>
</evidence>
<name>A0A4U5JZG1_9GAMM</name>
<accession>A0A4U5JZG1</accession>
<feature type="chain" id="PRO_5020210054" description="Kazal-like domain-containing protein" evidence="1">
    <location>
        <begin position="30"/>
        <end position="70"/>
    </location>
</feature>
<protein>
    <recommendedName>
        <fullName evidence="4">Kazal-like domain-containing protein</fullName>
    </recommendedName>
</protein>
<dbReference type="AlphaFoldDB" id="A0A4U5JZG1"/>